<dbReference type="Pfam" id="PF06850">
    <property type="entry name" value="PHB_depo_C"/>
    <property type="match status" value="1"/>
</dbReference>
<proteinExistence type="predicted"/>
<keyword evidence="2" id="KW-0378">Hydrolase</keyword>
<keyword evidence="3" id="KW-1185">Reference proteome</keyword>
<gene>
    <name evidence="2" type="ORF">ACFQ4O_13340</name>
</gene>
<name>A0ABW3Z9T7_9HYPH</name>
<dbReference type="EMBL" id="JBHTMX010000148">
    <property type="protein sequence ID" value="MFD1332983.1"/>
    <property type="molecule type" value="Genomic_DNA"/>
</dbReference>
<dbReference type="Gene3D" id="3.40.50.1820">
    <property type="entry name" value="alpha/beta hydrolase"/>
    <property type="match status" value="1"/>
</dbReference>
<accession>A0ABW3Z9T7</accession>
<dbReference type="InterPro" id="IPR029058">
    <property type="entry name" value="AB_hydrolase_fold"/>
</dbReference>
<reference evidence="3" key="1">
    <citation type="journal article" date="2019" name="Int. J. Syst. Evol. Microbiol.">
        <title>The Global Catalogue of Microorganisms (GCM) 10K type strain sequencing project: providing services to taxonomists for standard genome sequencing and annotation.</title>
        <authorList>
            <consortium name="The Broad Institute Genomics Platform"/>
            <consortium name="The Broad Institute Genome Sequencing Center for Infectious Disease"/>
            <person name="Wu L."/>
            <person name="Ma J."/>
        </authorList>
    </citation>
    <scope>NUCLEOTIDE SEQUENCE [LARGE SCALE GENOMIC DNA]</scope>
    <source>
        <strain evidence="3">CCUG 61696</strain>
    </source>
</reference>
<protein>
    <submittedName>
        <fullName evidence="2">Alpha/beta fold hydrolase</fullName>
    </submittedName>
</protein>
<sequence>MTDALTPSPSAPVAEPGPPWLWPVEAALRLAGSGLDFLEEAAKIACPPPPRWATANTVRLDLPTMRLRAFGDPEAGTIPVLIDAPYAGHSATIADYDVGQSLVATLLANGVRRAFVTDWKPATPEMRNFSIDTYLAELNVAIDDLGGAVHLVGLCQGGWLSAMLAARFPAKVTSLVLAGSPIDTDAGDGPIRRLAHDLPMESYRAMVEMGDGLMPGRFMLTGWKNMHPAEQYVDRFVTLYTHMSDRNHLDRTETFASWYETPLDLPGAYYLQAIEQLFKQNLLAKGAFVGLGRRIDLGRIRCPVYLLAGENDDITTPEQVFAARGLVGTAPDDVTERLVPGGHIGLFMGRRTLAETWPDIARWIERANG</sequence>
<dbReference type="SUPFAM" id="SSF53474">
    <property type="entry name" value="alpha/beta-Hydrolases"/>
    <property type="match status" value="1"/>
</dbReference>
<organism evidence="2 3">
    <name type="scientific">Methylopila musalis</name>
    <dbReference type="NCBI Taxonomy" id="1134781"/>
    <lineage>
        <taxon>Bacteria</taxon>
        <taxon>Pseudomonadati</taxon>
        <taxon>Pseudomonadota</taxon>
        <taxon>Alphaproteobacteria</taxon>
        <taxon>Hyphomicrobiales</taxon>
        <taxon>Methylopilaceae</taxon>
        <taxon>Methylopila</taxon>
    </lineage>
</organism>
<comment type="caution">
    <text evidence="2">The sequence shown here is derived from an EMBL/GenBank/DDBJ whole genome shotgun (WGS) entry which is preliminary data.</text>
</comment>
<dbReference type="InterPro" id="IPR051321">
    <property type="entry name" value="PHA/PHB_synthase"/>
</dbReference>
<feature type="domain" description="PHB de-polymerase C-terminal" evidence="1">
    <location>
        <begin position="179"/>
        <end position="366"/>
    </location>
</feature>
<dbReference type="PANTHER" id="PTHR36837:SF2">
    <property type="entry name" value="POLY(3-HYDROXYALKANOATE) POLYMERASE SUBUNIT PHAC"/>
    <property type="match status" value="1"/>
</dbReference>
<dbReference type="Proteomes" id="UP001597171">
    <property type="component" value="Unassembled WGS sequence"/>
</dbReference>
<dbReference type="GO" id="GO:0016787">
    <property type="term" value="F:hydrolase activity"/>
    <property type="evidence" value="ECO:0007669"/>
    <property type="project" value="UniProtKB-KW"/>
</dbReference>
<dbReference type="RefSeq" id="WP_378776185.1">
    <property type="nucleotide sequence ID" value="NZ_JBHTMX010000148.1"/>
</dbReference>
<dbReference type="PANTHER" id="PTHR36837">
    <property type="entry name" value="POLY(3-HYDROXYALKANOATE) POLYMERASE SUBUNIT PHAC"/>
    <property type="match status" value="1"/>
</dbReference>
<evidence type="ECO:0000313" key="3">
    <source>
        <dbReference type="Proteomes" id="UP001597171"/>
    </source>
</evidence>
<dbReference type="InterPro" id="IPR009656">
    <property type="entry name" value="PHB_depo_C"/>
</dbReference>
<evidence type="ECO:0000259" key="1">
    <source>
        <dbReference type="Pfam" id="PF06850"/>
    </source>
</evidence>
<evidence type="ECO:0000313" key="2">
    <source>
        <dbReference type="EMBL" id="MFD1332983.1"/>
    </source>
</evidence>